<evidence type="ECO:0000256" key="4">
    <source>
        <dbReference type="SAM" id="SignalP"/>
    </source>
</evidence>
<dbReference type="Pfam" id="PF13202">
    <property type="entry name" value="EF-hand_5"/>
    <property type="match status" value="2"/>
</dbReference>
<dbReference type="PANTHER" id="PTHR10827:SF98">
    <property type="entry name" value="45 KDA CALCIUM-BINDING PROTEIN"/>
    <property type="match status" value="1"/>
</dbReference>
<keyword evidence="3" id="KW-0106">Calcium</keyword>
<dbReference type="Gene3D" id="1.10.238.10">
    <property type="entry name" value="EF-hand"/>
    <property type="match status" value="3"/>
</dbReference>
<evidence type="ECO:0000256" key="2">
    <source>
        <dbReference type="ARBA" id="ARBA00022737"/>
    </source>
</evidence>
<keyword evidence="1" id="KW-0479">Metal-binding</keyword>
<dbReference type="InterPro" id="IPR002048">
    <property type="entry name" value="EF_hand_dom"/>
</dbReference>
<feature type="domain" description="EF-hand" evidence="5">
    <location>
        <begin position="133"/>
        <end position="168"/>
    </location>
</feature>
<dbReference type="Pfam" id="PF13499">
    <property type="entry name" value="EF-hand_7"/>
    <property type="match status" value="1"/>
</dbReference>
<evidence type="ECO:0000256" key="3">
    <source>
        <dbReference type="ARBA" id="ARBA00022837"/>
    </source>
</evidence>
<dbReference type="SMART" id="SM00054">
    <property type="entry name" value="EFh"/>
    <property type="match status" value="4"/>
</dbReference>
<evidence type="ECO:0000313" key="6">
    <source>
        <dbReference type="EMBL" id="KAF5204145.1"/>
    </source>
</evidence>
<dbReference type="InterPro" id="IPR018247">
    <property type="entry name" value="EF_Hand_1_Ca_BS"/>
</dbReference>
<organism evidence="6 7">
    <name type="scientific">Thalictrum thalictroides</name>
    <name type="common">Rue-anemone</name>
    <name type="synonym">Anemone thalictroides</name>
    <dbReference type="NCBI Taxonomy" id="46969"/>
    <lineage>
        <taxon>Eukaryota</taxon>
        <taxon>Viridiplantae</taxon>
        <taxon>Streptophyta</taxon>
        <taxon>Embryophyta</taxon>
        <taxon>Tracheophyta</taxon>
        <taxon>Spermatophyta</taxon>
        <taxon>Magnoliopsida</taxon>
        <taxon>Ranunculales</taxon>
        <taxon>Ranunculaceae</taxon>
        <taxon>Thalictroideae</taxon>
        <taxon>Thalictrum</taxon>
    </lineage>
</organism>
<evidence type="ECO:0000259" key="5">
    <source>
        <dbReference type="PROSITE" id="PS50222"/>
    </source>
</evidence>
<dbReference type="SUPFAM" id="SSF47473">
    <property type="entry name" value="EF-hand"/>
    <property type="match status" value="2"/>
</dbReference>
<dbReference type="InterPro" id="IPR011992">
    <property type="entry name" value="EF-hand-dom_pair"/>
</dbReference>
<dbReference type="PROSITE" id="PS00018">
    <property type="entry name" value="EF_HAND_1"/>
    <property type="match status" value="5"/>
</dbReference>
<dbReference type="EMBL" id="JABWDY010005812">
    <property type="protein sequence ID" value="KAF5204145.1"/>
    <property type="molecule type" value="Genomic_DNA"/>
</dbReference>
<accession>A0A7J6X5N3</accession>
<feature type="domain" description="EF-hand" evidence="5">
    <location>
        <begin position="258"/>
        <end position="293"/>
    </location>
</feature>
<name>A0A7J6X5N3_THATH</name>
<dbReference type="PROSITE" id="PS50222">
    <property type="entry name" value="EF_HAND_2"/>
    <property type="match status" value="4"/>
</dbReference>
<gene>
    <name evidence="6" type="ORF">FRX31_006266</name>
</gene>
<evidence type="ECO:0000256" key="1">
    <source>
        <dbReference type="ARBA" id="ARBA00022723"/>
    </source>
</evidence>
<evidence type="ECO:0000313" key="7">
    <source>
        <dbReference type="Proteomes" id="UP000554482"/>
    </source>
</evidence>
<dbReference type="GO" id="GO:0005509">
    <property type="term" value="F:calcium ion binding"/>
    <property type="evidence" value="ECO:0007669"/>
    <property type="project" value="InterPro"/>
</dbReference>
<sequence length="349" mass="40354">MKVVVVYPLLATAIILFLSLSPSPSPRKNRNNLSLHRRVGNNHAPFDPLVTKLIDGVSPENNSDSKPFAVDQASVNPFSGVFEDEEEYFSEEGQFNIKARLQILFPLLDNSPEDGKISLKELEVWNLQQANNQLISRTQKEIKDHDKNGDGAITFAEYQPLLANEDIDKNDMTHGQAGWWMEKFNSADIDSNGILNFKEFMDFLHPEDSENEKLQRWKLKEKMQGMDHDKDGKLNFKEFRTQAYEIYKSTAEFESGGDDLPSPEEKFDELDVNKDRLLTEEELRPIVHYLHPGEFNYAKHYTKYLIHEADDDNDGKLSLKEMLDNDHIFYNTVITENDVDDDDDFHDEF</sequence>
<dbReference type="GO" id="GO:0005783">
    <property type="term" value="C:endoplasmic reticulum"/>
    <property type="evidence" value="ECO:0007669"/>
    <property type="project" value="TreeGrafter"/>
</dbReference>
<feature type="domain" description="EF-hand" evidence="5">
    <location>
        <begin position="218"/>
        <end position="249"/>
    </location>
</feature>
<proteinExistence type="predicted"/>
<dbReference type="Proteomes" id="UP000554482">
    <property type="component" value="Unassembled WGS sequence"/>
</dbReference>
<keyword evidence="7" id="KW-1185">Reference proteome</keyword>
<dbReference type="OrthoDB" id="293868at2759"/>
<feature type="signal peptide" evidence="4">
    <location>
        <begin position="1"/>
        <end position="26"/>
    </location>
</feature>
<dbReference type="AlphaFoldDB" id="A0A7J6X5N3"/>
<dbReference type="PANTHER" id="PTHR10827">
    <property type="entry name" value="RETICULOCALBIN"/>
    <property type="match status" value="1"/>
</dbReference>
<feature type="domain" description="EF-hand" evidence="5">
    <location>
        <begin position="175"/>
        <end position="210"/>
    </location>
</feature>
<comment type="caution">
    <text evidence="6">The sequence shown here is derived from an EMBL/GenBank/DDBJ whole genome shotgun (WGS) entry which is preliminary data.</text>
</comment>
<keyword evidence="2" id="KW-0677">Repeat</keyword>
<protein>
    <submittedName>
        <fullName evidence="6">Calumenin-b</fullName>
    </submittedName>
</protein>
<reference evidence="6 7" key="1">
    <citation type="submission" date="2020-06" db="EMBL/GenBank/DDBJ databases">
        <title>Transcriptomic and genomic resources for Thalictrum thalictroides and T. hernandezii: Facilitating candidate gene discovery in an emerging model plant lineage.</title>
        <authorList>
            <person name="Arias T."/>
            <person name="Riano-Pachon D.M."/>
            <person name="Di Stilio V.S."/>
        </authorList>
    </citation>
    <scope>NUCLEOTIDE SEQUENCE [LARGE SCALE GENOMIC DNA]</scope>
    <source>
        <strain evidence="7">cv. WT478/WT964</strain>
        <tissue evidence="6">Leaves</tissue>
    </source>
</reference>
<keyword evidence="4" id="KW-0732">Signal</keyword>
<feature type="chain" id="PRO_5029456571" evidence="4">
    <location>
        <begin position="27"/>
        <end position="349"/>
    </location>
</feature>